<gene>
    <name evidence="1" type="ORF">COO20_08855</name>
</gene>
<evidence type="ECO:0000313" key="1">
    <source>
        <dbReference type="EMBL" id="PKR54247.1"/>
    </source>
</evidence>
<dbReference type="EMBL" id="NWTK01000005">
    <property type="protein sequence ID" value="PKR54247.1"/>
    <property type="molecule type" value="Genomic_DNA"/>
</dbReference>
<accession>A0A2N3KUN1</accession>
<dbReference type="Proteomes" id="UP000233597">
    <property type="component" value="Unassembled WGS sequence"/>
</dbReference>
<reference evidence="1 2" key="1">
    <citation type="submission" date="2017-09" db="EMBL/GenBank/DDBJ databases">
        <title>Biodiversity and function of Thalassospira species in the particle-attached aromatic-hydrocarbon-degrading consortia from the surface seawater of the South China Sea.</title>
        <authorList>
            <person name="Dong C."/>
            <person name="Liu R."/>
            <person name="Shao Z."/>
        </authorList>
    </citation>
    <scope>NUCLEOTIDE SEQUENCE [LARGE SCALE GENOMIC DNA]</scope>
    <source>
        <strain evidence="1 2">CSC1P2</strain>
    </source>
</reference>
<name>A0A2N3KUN1_9PROT</name>
<sequence>MPYIRPDNSFAAATTQALNAVGGEILSDACGVSFSRLRQCANPMRRDVISLQAALDADIASARAGAGCPHFEVYAARLHDAGAITGFADERAGLRALIKSIATLLRECADRMTAAIEPKPRLCGVAA</sequence>
<proteinExistence type="predicted"/>
<organism evidence="1 2">
    <name type="scientific">Thalassospira marina</name>
    <dbReference type="NCBI Taxonomy" id="2048283"/>
    <lineage>
        <taxon>Bacteria</taxon>
        <taxon>Pseudomonadati</taxon>
        <taxon>Pseudomonadota</taxon>
        <taxon>Alphaproteobacteria</taxon>
        <taxon>Rhodospirillales</taxon>
        <taxon>Thalassospiraceae</taxon>
        <taxon>Thalassospira</taxon>
    </lineage>
</organism>
<dbReference type="AlphaFoldDB" id="A0A2N3KUN1"/>
<evidence type="ECO:0000313" key="2">
    <source>
        <dbReference type="Proteomes" id="UP000233597"/>
    </source>
</evidence>
<protein>
    <submittedName>
        <fullName evidence="1">Uncharacterized protein</fullName>
    </submittedName>
</protein>
<comment type="caution">
    <text evidence="1">The sequence shown here is derived from an EMBL/GenBank/DDBJ whole genome shotgun (WGS) entry which is preliminary data.</text>
</comment>
<dbReference type="RefSeq" id="WP_101265676.1">
    <property type="nucleotide sequence ID" value="NZ_NWTK01000005.1"/>
</dbReference>
<dbReference type="OrthoDB" id="7365423at2"/>